<dbReference type="InterPro" id="IPR054542">
    <property type="entry name" value="Cys_met_metab_PP"/>
</dbReference>
<evidence type="ECO:0000256" key="5">
    <source>
        <dbReference type="ARBA" id="ARBA00047199"/>
    </source>
</evidence>
<reference evidence="10" key="1">
    <citation type="submission" date="2022-03" db="EMBL/GenBank/DDBJ databases">
        <title>Draft Genome Sequence of Firmicute Strain S0AB, a Heterotrophic Iron/Sulfur-Oxidizing Extreme Acidophile.</title>
        <authorList>
            <person name="Vergara E."/>
            <person name="Pakostova E."/>
            <person name="Johnson D.B."/>
            <person name="Holmes D.S."/>
        </authorList>
    </citation>
    <scope>NUCLEOTIDE SEQUENCE</scope>
    <source>
        <strain evidence="10">S0AB</strain>
    </source>
</reference>
<dbReference type="Proteomes" id="UP001139263">
    <property type="component" value="Unassembled WGS sequence"/>
</dbReference>
<comment type="cofactor">
    <cofactor evidence="1 9">
        <name>pyridoxal 5'-phosphate</name>
        <dbReference type="ChEBI" id="CHEBI:597326"/>
    </cofactor>
</comment>
<comment type="catalytic activity">
    <reaction evidence="6">
        <text>L-homocysteine + H2O = 2-oxobutanoate + hydrogen sulfide + NH4(+) + H(+)</text>
        <dbReference type="Rhea" id="RHEA:14501"/>
        <dbReference type="ChEBI" id="CHEBI:15377"/>
        <dbReference type="ChEBI" id="CHEBI:15378"/>
        <dbReference type="ChEBI" id="CHEBI:16763"/>
        <dbReference type="ChEBI" id="CHEBI:28938"/>
        <dbReference type="ChEBI" id="CHEBI:29919"/>
        <dbReference type="ChEBI" id="CHEBI:58199"/>
        <dbReference type="EC" id="4.4.1.2"/>
    </reaction>
    <physiologicalReaction direction="left-to-right" evidence="6">
        <dbReference type="Rhea" id="RHEA:14502"/>
    </physiologicalReaction>
</comment>
<comment type="caution">
    <text evidence="10">The sequence shown here is derived from an EMBL/GenBank/DDBJ whole genome shotgun (WGS) entry which is preliminary data.</text>
</comment>
<dbReference type="GO" id="GO:0018826">
    <property type="term" value="F:methionine gamma-lyase activity"/>
    <property type="evidence" value="ECO:0007669"/>
    <property type="project" value="UniProtKB-EC"/>
</dbReference>
<comment type="similarity">
    <text evidence="2 9">Belongs to the trans-sulfuration enzymes family.</text>
</comment>
<dbReference type="Gene3D" id="3.40.640.10">
    <property type="entry name" value="Type I PLP-dependent aspartate aminotransferase-like (Major domain)"/>
    <property type="match status" value="1"/>
</dbReference>
<dbReference type="PANTHER" id="PTHR11808:SF80">
    <property type="entry name" value="CYSTATHIONINE GAMMA-LYASE"/>
    <property type="match status" value="1"/>
</dbReference>
<keyword evidence="10" id="KW-0456">Lyase</keyword>
<dbReference type="PANTHER" id="PTHR11808">
    <property type="entry name" value="TRANS-SULFURATION ENZYME FAMILY MEMBER"/>
    <property type="match status" value="1"/>
</dbReference>
<dbReference type="GO" id="GO:0030170">
    <property type="term" value="F:pyridoxal phosphate binding"/>
    <property type="evidence" value="ECO:0007669"/>
    <property type="project" value="InterPro"/>
</dbReference>
<dbReference type="PROSITE" id="PS00868">
    <property type="entry name" value="CYS_MET_METAB_PP"/>
    <property type="match status" value="1"/>
</dbReference>
<keyword evidence="11" id="KW-1185">Reference proteome</keyword>
<dbReference type="FunFam" id="3.40.640.10:FF:000046">
    <property type="entry name" value="Cystathionine gamma-lyase"/>
    <property type="match status" value="1"/>
</dbReference>
<dbReference type="GO" id="GO:0019346">
    <property type="term" value="P:transsulfuration"/>
    <property type="evidence" value="ECO:0007669"/>
    <property type="project" value="InterPro"/>
</dbReference>
<keyword evidence="3 8" id="KW-0663">Pyridoxal phosphate</keyword>
<sequence length="403" mass="43967">MKETYKNRNVAVETMLVHAGNVRHNVDPTALAIYPSTSFVADSPEELDQIMGGTMDGFSYSRHGNPTVEGLTHAMAQLEGAETVIATSSGMAAIDAALFAAGLHAGDTILLSRDLYGASLNLAGKIWSQYGVKSVVADLTDLDQLHAILLKEQPKVLLFEILSNPLLKVADAPKIVQMAHEVGCQVIVDSTFTTPLMVKPLSFGVDLVVHSATKYLGGHGDAMGGIVAGHAHYEEALHQYLRLRGGILGPFEAWLIHRGIQTLSVRFERQCQNAWNVAQRLEATHDFRHVYHPFLESHPTFSTAKKLLPAELGGAVVTIELKGARKEAYDFLRSLQVVRSATTIGDVYTLCLYPVVASHRNQTEQERLAMGITEGTMRIAIGLEHPDDIFADIMQATHFAYSS</sequence>
<organism evidence="10 11">
    <name type="scientific">Sulfoacidibacillus ferrooxidans</name>
    <dbReference type="NCBI Taxonomy" id="2005001"/>
    <lineage>
        <taxon>Bacteria</taxon>
        <taxon>Bacillati</taxon>
        <taxon>Bacillota</taxon>
        <taxon>Bacilli</taxon>
        <taxon>Bacillales</taxon>
        <taxon>Alicyclobacillaceae</taxon>
        <taxon>Sulfoacidibacillus</taxon>
    </lineage>
</organism>
<dbReference type="PIRSF" id="PIRSF001434">
    <property type="entry name" value="CGS"/>
    <property type="match status" value="1"/>
</dbReference>
<dbReference type="GO" id="GO:0005737">
    <property type="term" value="C:cytoplasm"/>
    <property type="evidence" value="ECO:0007669"/>
    <property type="project" value="TreeGrafter"/>
</dbReference>
<gene>
    <name evidence="10" type="primary">mgl</name>
    <name evidence="10" type="ORF">MM817_00621</name>
</gene>
<dbReference type="InterPro" id="IPR015424">
    <property type="entry name" value="PyrdxlP-dep_Trfase"/>
</dbReference>
<evidence type="ECO:0000256" key="4">
    <source>
        <dbReference type="ARBA" id="ARBA00047175"/>
    </source>
</evidence>
<dbReference type="GO" id="GO:0047982">
    <property type="term" value="F:homocysteine desulfhydrase activity"/>
    <property type="evidence" value="ECO:0007669"/>
    <property type="project" value="UniProtKB-EC"/>
</dbReference>
<name>A0A9X1VAF5_9BACL</name>
<dbReference type="Pfam" id="PF01053">
    <property type="entry name" value="Cys_Met_Meta_PP"/>
    <property type="match status" value="1"/>
</dbReference>
<dbReference type="AlphaFoldDB" id="A0A9X1VAF5"/>
<evidence type="ECO:0000256" key="6">
    <source>
        <dbReference type="ARBA" id="ARBA00048780"/>
    </source>
</evidence>
<evidence type="ECO:0000256" key="2">
    <source>
        <dbReference type="ARBA" id="ARBA00009077"/>
    </source>
</evidence>
<dbReference type="InterPro" id="IPR000277">
    <property type="entry name" value="Cys/Met-Metab_PyrdxlP-dep_enz"/>
</dbReference>
<feature type="modified residue" description="N6-(pyridoxal phosphate)lysine" evidence="8">
    <location>
        <position position="214"/>
    </location>
</feature>
<dbReference type="InterPro" id="IPR015421">
    <property type="entry name" value="PyrdxlP-dep_Trfase_major"/>
</dbReference>
<comment type="catalytic activity">
    <reaction evidence="7">
        <text>L-methionine + H2O = methanethiol + 2-oxobutanoate + NH4(+)</text>
        <dbReference type="Rhea" id="RHEA:23800"/>
        <dbReference type="ChEBI" id="CHEBI:15377"/>
        <dbReference type="ChEBI" id="CHEBI:16007"/>
        <dbReference type="ChEBI" id="CHEBI:16763"/>
        <dbReference type="ChEBI" id="CHEBI:28938"/>
        <dbReference type="ChEBI" id="CHEBI:57844"/>
        <dbReference type="EC" id="4.4.1.11"/>
    </reaction>
    <physiologicalReaction direction="left-to-right" evidence="7">
        <dbReference type="Rhea" id="RHEA:23801"/>
    </physiologicalReaction>
</comment>
<protein>
    <recommendedName>
        <fullName evidence="4">homocysteine desulfhydrase</fullName>
        <ecNumber evidence="4">4.4.1.2</ecNumber>
    </recommendedName>
    <alternativeName>
        <fullName evidence="5">Homocysteine desulfhydrase</fullName>
    </alternativeName>
</protein>
<evidence type="ECO:0000256" key="3">
    <source>
        <dbReference type="ARBA" id="ARBA00022898"/>
    </source>
</evidence>
<dbReference type="EMBL" id="JALBUF010000001">
    <property type="protein sequence ID" value="MCI0182362.1"/>
    <property type="molecule type" value="Genomic_DNA"/>
</dbReference>
<evidence type="ECO:0000313" key="11">
    <source>
        <dbReference type="Proteomes" id="UP001139263"/>
    </source>
</evidence>
<dbReference type="RefSeq" id="WP_241711963.1">
    <property type="nucleotide sequence ID" value="NZ_JALBUF010000001.1"/>
</dbReference>
<evidence type="ECO:0000256" key="9">
    <source>
        <dbReference type="RuleBase" id="RU362118"/>
    </source>
</evidence>
<dbReference type="EC" id="4.4.1.2" evidence="4"/>
<dbReference type="SUPFAM" id="SSF53383">
    <property type="entry name" value="PLP-dependent transferases"/>
    <property type="match status" value="1"/>
</dbReference>
<evidence type="ECO:0000256" key="7">
    <source>
        <dbReference type="ARBA" id="ARBA00052699"/>
    </source>
</evidence>
<evidence type="ECO:0000313" key="10">
    <source>
        <dbReference type="EMBL" id="MCI0182362.1"/>
    </source>
</evidence>
<evidence type="ECO:0000256" key="8">
    <source>
        <dbReference type="PIRSR" id="PIRSR001434-2"/>
    </source>
</evidence>
<dbReference type="InterPro" id="IPR015422">
    <property type="entry name" value="PyrdxlP-dep_Trfase_small"/>
</dbReference>
<accession>A0A9X1VAF5</accession>
<proteinExistence type="inferred from homology"/>
<evidence type="ECO:0000256" key="1">
    <source>
        <dbReference type="ARBA" id="ARBA00001933"/>
    </source>
</evidence>
<dbReference type="Gene3D" id="3.90.1150.10">
    <property type="entry name" value="Aspartate Aminotransferase, domain 1"/>
    <property type="match status" value="1"/>
</dbReference>